<dbReference type="AlphaFoldDB" id="H2J8E6"/>
<dbReference type="GO" id="GO:0005975">
    <property type="term" value="P:carbohydrate metabolic process"/>
    <property type="evidence" value="ECO:0007669"/>
    <property type="project" value="InterPro"/>
</dbReference>
<sequence>MKKRATIKIFGGLGNQLFQYFFSKYLKNKYQFDIDYDFKWFLRKEFGNIKQNLLLKKLVNENFEDTQIYPLFNLRYLNRMSYPIKKFFNFFDFNYKYIFENDFEIKNIKSININKKVYFYGYWQKKEYVDSQKNIIKEIGKNLLRYAYNKNIYEEIIESNSIFIHIRRGDYLNKKNYRRFGNICTEDYYLQAIKFFLKNYYFSNLQFFIFSNDKEWSKNFIMQNFSKVQGKFKIIYGKDPLEDLALMSICKNSIIANSSFSWWGVKLNEKKEIVISPSKWINKNIKNIDLIYDSWLKINNKGEII</sequence>
<name>H2J8E6_MARPK</name>
<keyword evidence="1" id="KW-0328">Glycosyltransferase</keyword>
<dbReference type="PANTHER" id="PTHR11927:SF9">
    <property type="entry name" value="L-FUCOSYLTRANSFERASE"/>
    <property type="match status" value="1"/>
</dbReference>
<dbReference type="Proteomes" id="UP000007161">
    <property type="component" value="Chromosome"/>
</dbReference>
<dbReference type="CDD" id="cd11301">
    <property type="entry name" value="Fut1_Fut2_like"/>
    <property type="match status" value="1"/>
</dbReference>
<gene>
    <name evidence="3" type="ordered locus">Marpi_1226</name>
</gene>
<dbReference type="InterPro" id="IPR002516">
    <property type="entry name" value="Glyco_trans_11"/>
</dbReference>
<dbReference type="KEGG" id="mpz:Marpi_1226"/>
<evidence type="ECO:0000256" key="1">
    <source>
        <dbReference type="ARBA" id="ARBA00022676"/>
    </source>
</evidence>
<dbReference type="EMBL" id="CP003257">
    <property type="protein sequence ID" value="AEX85630.1"/>
    <property type="molecule type" value="Genomic_DNA"/>
</dbReference>
<evidence type="ECO:0000256" key="2">
    <source>
        <dbReference type="ARBA" id="ARBA00022679"/>
    </source>
</evidence>
<dbReference type="STRING" id="443254.Marpi_1226"/>
<dbReference type="RefSeq" id="WP_014296701.1">
    <property type="nucleotide sequence ID" value="NC_016751.1"/>
</dbReference>
<reference evidence="4" key="2">
    <citation type="submission" date="2012-01" db="EMBL/GenBank/DDBJ databases">
        <title>Complete sequence of chromosome of Marinitoga piezophila KA3.</title>
        <authorList>
            <person name="Lucas S."/>
            <person name="Han J."/>
            <person name="Lapidus A."/>
            <person name="Cheng J.-F."/>
            <person name="Goodwin L."/>
            <person name="Pitluck S."/>
            <person name="Peters L."/>
            <person name="Mikhailova N."/>
            <person name="Teshima H."/>
            <person name="Detter J.C."/>
            <person name="Han C."/>
            <person name="Tapia R."/>
            <person name="Land M."/>
            <person name="Hauser L."/>
            <person name="Kyrpides N."/>
            <person name="Ivanova N."/>
            <person name="Pagani I."/>
            <person name="Jebbar M."/>
            <person name="Vannier P."/>
            <person name="Oger P."/>
            <person name="Cario A."/>
            <person name="Bartlett D."/>
            <person name="Noll K.M."/>
            <person name="Woyke T."/>
        </authorList>
    </citation>
    <scope>NUCLEOTIDE SEQUENCE [LARGE SCALE GENOMIC DNA]</scope>
    <source>
        <strain evidence="4">DSM 14283 / JCM 11233 / KA3</strain>
    </source>
</reference>
<dbReference type="GO" id="GO:0008107">
    <property type="term" value="F:galactoside 2-alpha-L-fucosyltransferase activity"/>
    <property type="evidence" value="ECO:0007669"/>
    <property type="project" value="InterPro"/>
</dbReference>
<keyword evidence="2 3" id="KW-0808">Transferase</keyword>
<dbReference type="PANTHER" id="PTHR11927">
    <property type="entry name" value="GALACTOSIDE 2-L-FUCOSYLTRANSFERASE"/>
    <property type="match status" value="1"/>
</dbReference>
<evidence type="ECO:0000313" key="4">
    <source>
        <dbReference type="Proteomes" id="UP000007161"/>
    </source>
</evidence>
<evidence type="ECO:0000313" key="3">
    <source>
        <dbReference type="EMBL" id="AEX85630.1"/>
    </source>
</evidence>
<dbReference type="HOGENOM" id="CLU_043399_3_1_0"/>
<accession>H2J8E6</accession>
<dbReference type="eggNOG" id="ENOG502ZC3Y">
    <property type="taxonomic scope" value="Bacteria"/>
</dbReference>
<dbReference type="GO" id="GO:0016020">
    <property type="term" value="C:membrane"/>
    <property type="evidence" value="ECO:0007669"/>
    <property type="project" value="InterPro"/>
</dbReference>
<dbReference type="OrthoDB" id="9794601at2"/>
<protein>
    <submittedName>
        <fullName evidence="3">Glycosyl transferase family 11</fullName>
    </submittedName>
</protein>
<proteinExistence type="predicted"/>
<reference evidence="3 4" key="1">
    <citation type="journal article" date="2012" name="J. Bacteriol.">
        <title>Complete Genome Sequence of the Thermophilic, Piezophilic, Heterotrophic Bacterium Marinitoga piezophila KA3.</title>
        <authorList>
            <person name="Lucas S."/>
            <person name="Han J."/>
            <person name="Lapidus A."/>
            <person name="Cheng J.F."/>
            <person name="Goodwin L.A."/>
            <person name="Pitluck S."/>
            <person name="Peters L."/>
            <person name="Mikhailova N."/>
            <person name="Teshima H."/>
            <person name="Detter J.C."/>
            <person name="Han C."/>
            <person name="Tapia R."/>
            <person name="Land M."/>
            <person name="Hauser L."/>
            <person name="Kyrpides N.C."/>
            <person name="Ivanova N."/>
            <person name="Pagani I."/>
            <person name="Vannier P."/>
            <person name="Oger P."/>
            <person name="Bartlett D.H."/>
            <person name="Noll K.M."/>
            <person name="Woyke T."/>
            <person name="Jebbar M."/>
        </authorList>
    </citation>
    <scope>NUCLEOTIDE SEQUENCE [LARGE SCALE GENOMIC DNA]</scope>
    <source>
        <strain evidence="4">DSM 14283 / JCM 11233 / KA3</strain>
    </source>
</reference>
<keyword evidence="4" id="KW-1185">Reference proteome</keyword>
<organism evidence="3 4">
    <name type="scientific">Marinitoga piezophila (strain DSM 14283 / JCM 11233 / KA3)</name>
    <dbReference type="NCBI Taxonomy" id="443254"/>
    <lineage>
        <taxon>Bacteria</taxon>
        <taxon>Thermotogati</taxon>
        <taxon>Thermotogota</taxon>
        <taxon>Thermotogae</taxon>
        <taxon>Petrotogales</taxon>
        <taxon>Petrotogaceae</taxon>
        <taxon>Marinitoga</taxon>
    </lineage>
</organism>
<dbReference type="Pfam" id="PF01531">
    <property type="entry name" value="Glyco_transf_11"/>
    <property type="match status" value="1"/>
</dbReference>